<evidence type="ECO:0000259" key="4">
    <source>
        <dbReference type="SMART" id="SM00644"/>
    </source>
</evidence>
<protein>
    <recommendedName>
        <fullName evidence="8">Peptidoglycan-recognition protein</fullName>
    </recommendedName>
</protein>
<dbReference type="GO" id="GO:0009253">
    <property type="term" value="P:peptidoglycan catabolic process"/>
    <property type="evidence" value="ECO:0007669"/>
    <property type="project" value="InterPro"/>
</dbReference>
<dbReference type="SMART" id="SM00644">
    <property type="entry name" value="Ami_2"/>
    <property type="match status" value="1"/>
</dbReference>
<dbReference type="SMART" id="SM00701">
    <property type="entry name" value="PGRP"/>
    <property type="match status" value="1"/>
</dbReference>
<feature type="domain" description="Peptidoglycan recognition protein family" evidence="5">
    <location>
        <begin position="58"/>
        <end position="201"/>
    </location>
</feature>
<dbReference type="PANTHER" id="PTHR11022">
    <property type="entry name" value="PEPTIDOGLYCAN RECOGNITION PROTEIN"/>
    <property type="match status" value="1"/>
</dbReference>
<evidence type="ECO:0000256" key="2">
    <source>
        <dbReference type="ARBA" id="ARBA00022859"/>
    </source>
</evidence>
<dbReference type="Gene3D" id="3.40.80.10">
    <property type="entry name" value="Peptidoglycan recognition protein-like"/>
    <property type="match status" value="1"/>
</dbReference>
<dbReference type="InterPro" id="IPR036505">
    <property type="entry name" value="Amidase/PGRP_sf"/>
</dbReference>
<evidence type="ECO:0000259" key="5">
    <source>
        <dbReference type="SMART" id="SM00701"/>
    </source>
</evidence>
<evidence type="ECO:0000256" key="3">
    <source>
        <dbReference type="SAM" id="SignalP"/>
    </source>
</evidence>
<sequence length="236" mass="27083">MKIWLVALTLVLTVAKGQVSNFESLIVEGESRWNNNALDPILCDADEEECMLYHINNITMVTRTQWFAQPSKEHAQYMRMPVSHVFIHHTVMNECFSRRECAIEMRKIQQFHQVKKRWADIGYNFVIGQDGGLYIGRGWDRVGAHTAGWNNVSISFAFTGNFNETLPTDEALNALEAALIVGVKLGKLTPDFKLHGHRDARPTKSPGQKLYDLIRRHKHYEPIRPKLIMFVPKSHA</sequence>
<dbReference type="CDD" id="cd06583">
    <property type="entry name" value="PGRP"/>
    <property type="match status" value="1"/>
</dbReference>
<gene>
    <name evidence="6" type="ORF">DPMN_068004</name>
</gene>
<feature type="domain" description="N-acetylmuramoyl-L-alanine amidase" evidence="4">
    <location>
        <begin position="70"/>
        <end position="207"/>
    </location>
</feature>
<evidence type="ECO:0000256" key="1">
    <source>
        <dbReference type="ARBA" id="ARBA00007553"/>
    </source>
</evidence>
<dbReference type="Proteomes" id="UP000828390">
    <property type="component" value="Unassembled WGS sequence"/>
</dbReference>
<dbReference type="AlphaFoldDB" id="A0A9D3Z0T1"/>
<reference evidence="6" key="1">
    <citation type="journal article" date="2019" name="bioRxiv">
        <title>The Genome of the Zebra Mussel, Dreissena polymorpha: A Resource for Invasive Species Research.</title>
        <authorList>
            <person name="McCartney M.A."/>
            <person name="Auch B."/>
            <person name="Kono T."/>
            <person name="Mallez S."/>
            <person name="Zhang Y."/>
            <person name="Obille A."/>
            <person name="Becker A."/>
            <person name="Abrahante J.E."/>
            <person name="Garbe J."/>
            <person name="Badalamenti J.P."/>
            <person name="Herman A."/>
            <person name="Mangelson H."/>
            <person name="Liachko I."/>
            <person name="Sullivan S."/>
            <person name="Sone E.D."/>
            <person name="Koren S."/>
            <person name="Silverstein K.A.T."/>
            <person name="Beckman K.B."/>
            <person name="Gohl D.M."/>
        </authorList>
    </citation>
    <scope>NUCLEOTIDE SEQUENCE</scope>
    <source>
        <strain evidence="6">Duluth1</strain>
        <tissue evidence="6">Whole animal</tissue>
    </source>
</reference>
<keyword evidence="3" id="KW-0732">Signal</keyword>
<feature type="signal peptide" evidence="3">
    <location>
        <begin position="1"/>
        <end position="17"/>
    </location>
</feature>
<dbReference type="InterPro" id="IPR006619">
    <property type="entry name" value="PGRP_domain_met/bac"/>
</dbReference>
<keyword evidence="2" id="KW-0391">Immunity</keyword>
<evidence type="ECO:0008006" key="8">
    <source>
        <dbReference type="Google" id="ProtNLM"/>
    </source>
</evidence>
<dbReference type="GO" id="GO:0008745">
    <property type="term" value="F:N-acetylmuramoyl-L-alanine amidase activity"/>
    <property type="evidence" value="ECO:0007669"/>
    <property type="project" value="InterPro"/>
</dbReference>
<reference evidence="6" key="2">
    <citation type="submission" date="2020-11" db="EMBL/GenBank/DDBJ databases">
        <authorList>
            <person name="McCartney M.A."/>
            <person name="Auch B."/>
            <person name="Kono T."/>
            <person name="Mallez S."/>
            <person name="Becker A."/>
            <person name="Gohl D.M."/>
            <person name="Silverstein K.A.T."/>
            <person name="Koren S."/>
            <person name="Bechman K.B."/>
            <person name="Herman A."/>
            <person name="Abrahante J.E."/>
            <person name="Garbe J."/>
        </authorList>
    </citation>
    <scope>NUCLEOTIDE SEQUENCE</scope>
    <source>
        <strain evidence="6">Duluth1</strain>
        <tissue evidence="6">Whole animal</tissue>
    </source>
</reference>
<dbReference type="InterPro" id="IPR002502">
    <property type="entry name" value="Amidase_domain"/>
</dbReference>
<dbReference type="SUPFAM" id="SSF55846">
    <property type="entry name" value="N-acetylmuramoyl-L-alanine amidase-like"/>
    <property type="match status" value="1"/>
</dbReference>
<dbReference type="PANTHER" id="PTHR11022:SF41">
    <property type="entry name" value="PEPTIDOGLYCAN-RECOGNITION PROTEIN LC-RELATED"/>
    <property type="match status" value="1"/>
</dbReference>
<evidence type="ECO:0000313" key="6">
    <source>
        <dbReference type="EMBL" id="KAH3708550.1"/>
    </source>
</evidence>
<evidence type="ECO:0000313" key="7">
    <source>
        <dbReference type="Proteomes" id="UP000828390"/>
    </source>
</evidence>
<name>A0A9D3Z0T1_DREPO</name>
<feature type="chain" id="PRO_5038756769" description="Peptidoglycan-recognition protein" evidence="3">
    <location>
        <begin position="18"/>
        <end position="236"/>
    </location>
</feature>
<keyword evidence="7" id="KW-1185">Reference proteome</keyword>
<comment type="caution">
    <text evidence="6">The sequence shown here is derived from an EMBL/GenBank/DDBJ whole genome shotgun (WGS) entry which is preliminary data.</text>
</comment>
<proteinExistence type="inferred from homology"/>
<dbReference type="Pfam" id="PF01510">
    <property type="entry name" value="Amidase_2"/>
    <property type="match status" value="1"/>
</dbReference>
<comment type="similarity">
    <text evidence="1">Belongs to the N-acetylmuramoyl-L-alanine amidase 2 family.</text>
</comment>
<dbReference type="GO" id="GO:0002376">
    <property type="term" value="P:immune system process"/>
    <property type="evidence" value="ECO:0007669"/>
    <property type="project" value="UniProtKB-KW"/>
</dbReference>
<dbReference type="FunFam" id="3.40.80.10:FF:000001">
    <property type="entry name" value="Peptidoglycan recognition protein 1"/>
    <property type="match status" value="1"/>
</dbReference>
<accession>A0A9D3Z0T1</accession>
<dbReference type="GO" id="GO:0008270">
    <property type="term" value="F:zinc ion binding"/>
    <property type="evidence" value="ECO:0007669"/>
    <property type="project" value="InterPro"/>
</dbReference>
<dbReference type="EMBL" id="JAIWYP010000014">
    <property type="protein sequence ID" value="KAH3708550.1"/>
    <property type="molecule type" value="Genomic_DNA"/>
</dbReference>
<organism evidence="6 7">
    <name type="scientific">Dreissena polymorpha</name>
    <name type="common">Zebra mussel</name>
    <name type="synonym">Mytilus polymorpha</name>
    <dbReference type="NCBI Taxonomy" id="45954"/>
    <lineage>
        <taxon>Eukaryota</taxon>
        <taxon>Metazoa</taxon>
        <taxon>Spiralia</taxon>
        <taxon>Lophotrochozoa</taxon>
        <taxon>Mollusca</taxon>
        <taxon>Bivalvia</taxon>
        <taxon>Autobranchia</taxon>
        <taxon>Heteroconchia</taxon>
        <taxon>Euheterodonta</taxon>
        <taxon>Imparidentia</taxon>
        <taxon>Neoheterodontei</taxon>
        <taxon>Myida</taxon>
        <taxon>Dreissenoidea</taxon>
        <taxon>Dreissenidae</taxon>
        <taxon>Dreissena</taxon>
    </lineage>
</organism>
<dbReference type="InterPro" id="IPR015510">
    <property type="entry name" value="PGRP"/>
</dbReference>